<dbReference type="InterPro" id="IPR014001">
    <property type="entry name" value="Helicase_ATP-bd"/>
</dbReference>
<dbReference type="PROSITE" id="PS51192">
    <property type="entry name" value="HELICASE_ATP_BIND_1"/>
    <property type="match status" value="1"/>
</dbReference>
<dbReference type="InterPro" id="IPR027417">
    <property type="entry name" value="P-loop_NTPase"/>
</dbReference>
<reference evidence="8 9" key="1">
    <citation type="journal article" date="2022" name="Syst. Appl. Microbiol.">
        <title>Natronocalculus amylovorans gen. nov., sp. nov., and Natranaeroarchaeum aerophilus sp. nov., dominant culturable amylolytic natronoarchaea from hypersaline soda lakes in southwestern Siberia.</title>
        <authorList>
            <person name="Sorokin D.Y."/>
            <person name="Elcheninov A.G."/>
            <person name="Khizhniak T.V."/>
            <person name="Koenen M."/>
            <person name="Bale N.J."/>
            <person name="Damste J.S.S."/>
            <person name="Kublanov I.V."/>
        </authorList>
    </citation>
    <scope>NUCLEOTIDE SEQUENCE [LARGE SCALE GENOMIC DNA]</scope>
    <source>
        <strain evidence="8 9">AArc-St1-1</strain>
    </source>
</reference>
<dbReference type="GO" id="GO:0140097">
    <property type="term" value="F:catalytic activity, acting on DNA"/>
    <property type="evidence" value="ECO:0007669"/>
    <property type="project" value="UniProtKB-ARBA"/>
</dbReference>
<dbReference type="PROSITE" id="PS51194">
    <property type="entry name" value="HELICASE_CTER"/>
    <property type="match status" value="1"/>
</dbReference>
<evidence type="ECO:0000256" key="5">
    <source>
        <dbReference type="SAM" id="MobiDB-lite"/>
    </source>
</evidence>
<dbReference type="Pfam" id="PF00271">
    <property type="entry name" value="Helicase_C"/>
    <property type="match status" value="1"/>
</dbReference>
<proteinExistence type="predicted"/>
<dbReference type="EMBL" id="JAKRVY010000001">
    <property type="protein sequence ID" value="MCL9812612.1"/>
    <property type="molecule type" value="Genomic_DNA"/>
</dbReference>
<feature type="region of interest" description="Disordered" evidence="5">
    <location>
        <begin position="719"/>
        <end position="748"/>
    </location>
</feature>
<evidence type="ECO:0000256" key="3">
    <source>
        <dbReference type="ARBA" id="ARBA00022806"/>
    </source>
</evidence>
<protein>
    <submittedName>
        <fullName evidence="8">DEAD/DEAH box helicase</fullName>
    </submittedName>
</protein>
<keyword evidence="9" id="KW-1185">Reference proteome</keyword>
<dbReference type="SMART" id="SM00487">
    <property type="entry name" value="DEXDc"/>
    <property type="match status" value="1"/>
</dbReference>
<comment type="caution">
    <text evidence="8">The sequence shown here is derived from an EMBL/GenBank/DDBJ whole genome shotgun (WGS) entry which is preliminary data.</text>
</comment>
<feature type="domain" description="Helicase C-terminal" evidence="7">
    <location>
        <begin position="238"/>
        <end position="409"/>
    </location>
</feature>
<dbReference type="Gene3D" id="1.10.3380.20">
    <property type="match status" value="1"/>
</dbReference>
<name>A0AAE3FN92_9EURY</name>
<organism evidence="8 9">
    <name type="scientific">Natranaeroarchaeum aerophilus</name>
    <dbReference type="NCBI Taxonomy" id="2917711"/>
    <lineage>
        <taxon>Archaea</taxon>
        <taxon>Methanobacteriati</taxon>
        <taxon>Methanobacteriota</taxon>
        <taxon>Stenosarchaea group</taxon>
        <taxon>Halobacteria</taxon>
        <taxon>Halobacteriales</taxon>
        <taxon>Natronoarchaeaceae</taxon>
        <taxon>Natranaeroarchaeum</taxon>
    </lineage>
</organism>
<dbReference type="InterPro" id="IPR050474">
    <property type="entry name" value="Hel308_SKI2-like"/>
</dbReference>
<evidence type="ECO:0000313" key="8">
    <source>
        <dbReference type="EMBL" id="MCL9812612.1"/>
    </source>
</evidence>
<dbReference type="PANTHER" id="PTHR47961:SF10">
    <property type="entry name" value="ATP-DEPENDENT DNA HELICASE HEL308"/>
    <property type="match status" value="1"/>
</dbReference>
<evidence type="ECO:0000313" key="9">
    <source>
        <dbReference type="Proteomes" id="UP001202674"/>
    </source>
</evidence>
<feature type="domain" description="Helicase ATP-binding" evidence="6">
    <location>
        <begin position="36"/>
        <end position="193"/>
    </location>
</feature>
<sequence length="748" mass="84339">MTVPSDLSPEDVETVETVMAAHGYESLKETQRLAFQDGILDPGNHLLVAETGNGKTLCAETVTKKILDDGGRVGYLVPSRQLVRDKRDALREWGGDQYRIESDRTAYRTADVAVKTFDSFYRAILQNTGNARNLDLIVLDDFHEIYGGFRGPEIEKSIAAAKYEGIDIFAMSATVGNPEELAEWMDADVTVSPEGRQIEIEEHAIDTANNETKEAVVDAVRTHRDKGPFLVFNYAKPWTESRAKAVADTRAFRGSSDRNFHVELENKVDGRLTETFEKLAHALNNGVAFHHADLPKHITNWIEDLYYEGEIECLFATTTIAYGFDSPVQTVLVADIQRGPNYVGVWEYIQWIGRAARPGYGYDKGFAYTLTDEPDETAQRFFEPQRELERVETHIENQERFQWLVLELVATGWDTPHEIEAFVKEMLYWDQLTELGAWGREHGSRDERLNTRLRETADWLIEHGFISEHDTKRQFQTTALGDGAVDFAFNSFASATLLAIKEFYQWVEETDHDEVTRTAMLDKTTRLFDHSISARGGSSELEAKLEEHGIALDKYGITTGVIRWYWMNNLDTRDIEDRTEVDAAYISSTASSLSSTIEATQYLIDAAPNARRPEWFDSLTFRVDRGIRHEEVPLVENISGLGRYRVRSLQEYLRGSDIVAGRDLPDGTLWTKLTAFYESIGDSTQFEDVLRDGVDGIGPATAGNIQAFIEHGDVDSRYLESTDDSDVSSSGDTTGGYSRRTSLDDFGA</sequence>
<dbReference type="Pfam" id="PF00270">
    <property type="entry name" value="DEAD"/>
    <property type="match status" value="1"/>
</dbReference>
<accession>A0AAE3FN92</accession>
<gene>
    <name evidence="8" type="ORF">AArcSt11_02955</name>
</gene>
<dbReference type="GO" id="GO:0005524">
    <property type="term" value="F:ATP binding"/>
    <property type="evidence" value="ECO:0007669"/>
    <property type="project" value="UniProtKB-KW"/>
</dbReference>
<dbReference type="AlphaFoldDB" id="A0AAE3FN92"/>
<keyword evidence="4" id="KW-0067">ATP-binding</keyword>
<evidence type="ECO:0000256" key="2">
    <source>
        <dbReference type="ARBA" id="ARBA00022801"/>
    </source>
</evidence>
<evidence type="ECO:0000256" key="1">
    <source>
        <dbReference type="ARBA" id="ARBA00022741"/>
    </source>
</evidence>
<keyword evidence="3 8" id="KW-0347">Helicase</keyword>
<feature type="compositionally biased region" description="Low complexity" evidence="5">
    <location>
        <begin position="727"/>
        <end position="740"/>
    </location>
</feature>
<keyword evidence="2" id="KW-0378">Hydrolase</keyword>
<dbReference type="SUPFAM" id="SSF52540">
    <property type="entry name" value="P-loop containing nucleoside triphosphate hydrolases"/>
    <property type="match status" value="1"/>
</dbReference>
<dbReference type="SMART" id="SM00490">
    <property type="entry name" value="HELICc"/>
    <property type="match status" value="1"/>
</dbReference>
<keyword evidence="1" id="KW-0547">Nucleotide-binding</keyword>
<dbReference type="Gene3D" id="3.40.50.300">
    <property type="entry name" value="P-loop containing nucleotide triphosphate hydrolases"/>
    <property type="match status" value="2"/>
</dbReference>
<dbReference type="GO" id="GO:0003676">
    <property type="term" value="F:nucleic acid binding"/>
    <property type="evidence" value="ECO:0007669"/>
    <property type="project" value="InterPro"/>
</dbReference>
<dbReference type="RefSeq" id="WP_250594467.1">
    <property type="nucleotide sequence ID" value="NZ_JAKRVY010000001.1"/>
</dbReference>
<dbReference type="InterPro" id="IPR011545">
    <property type="entry name" value="DEAD/DEAH_box_helicase_dom"/>
</dbReference>
<evidence type="ECO:0000256" key="4">
    <source>
        <dbReference type="ARBA" id="ARBA00022840"/>
    </source>
</evidence>
<dbReference type="InterPro" id="IPR001650">
    <property type="entry name" value="Helicase_C-like"/>
</dbReference>
<dbReference type="GO" id="GO:0016787">
    <property type="term" value="F:hydrolase activity"/>
    <property type="evidence" value="ECO:0007669"/>
    <property type="project" value="UniProtKB-KW"/>
</dbReference>
<dbReference type="PANTHER" id="PTHR47961">
    <property type="entry name" value="DNA POLYMERASE THETA, PUTATIVE (AFU_ORTHOLOGUE AFUA_1G05260)-RELATED"/>
    <property type="match status" value="1"/>
</dbReference>
<dbReference type="GO" id="GO:0004386">
    <property type="term" value="F:helicase activity"/>
    <property type="evidence" value="ECO:0007669"/>
    <property type="project" value="UniProtKB-KW"/>
</dbReference>
<dbReference type="Proteomes" id="UP001202674">
    <property type="component" value="Unassembled WGS sequence"/>
</dbReference>
<evidence type="ECO:0000259" key="7">
    <source>
        <dbReference type="PROSITE" id="PS51194"/>
    </source>
</evidence>
<evidence type="ECO:0000259" key="6">
    <source>
        <dbReference type="PROSITE" id="PS51192"/>
    </source>
</evidence>